<dbReference type="GO" id="GO:0016491">
    <property type="term" value="F:oxidoreductase activity"/>
    <property type="evidence" value="ECO:0007669"/>
    <property type="project" value="UniProtKB-KW"/>
</dbReference>
<protein>
    <submittedName>
        <fullName evidence="2">Uncharacterized protein</fullName>
    </submittedName>
</protein>
<dbReference type="InterPro" id="IPR036291">
    <property type="entry name" value="NAD(P)-bd_dom_sf"/>
</dbReference>
<gene>
    <name evidence="2" type="ORF">Mgra_00007113</name>
</gene>
<dbReference type="EMBL" id="JABEBT010000076">
    <property type="protein sequence ID" value="KAF7633426.1"/>
    <property type="molecule type" value="Genomic_DNA"/>
</dbReference>
<comment type="caution">
    <text evidence="2">The sequence shown here is derived from an EMBL/GenBank/DDBJ whole genome shotgun (WGS) entry which is preliminary data.</text>
</comment>
<keyword evidence="1" id="KW-0560">Oxidoreductase</keyword>
<dbReference type="Proteomes" id="UP000605970">
    <property type="component" value="Unassembled WGS sequence"/>
</dbReference>
<dbReference type="PRINTS" id="PR00081">
    <property type="entry name" value="GDHRDH"/>
</dbReference>
<dbReference type="AlphaFoldDB" id="A0A8S9ZJ91"/>
<dbReference type="Gene3D" id="3.40.50.720">
    <property type="entry name" value="NAD(P)-binding Rossmann-like Domain"/>
    <property type="match status" value="1"/>
</dbReference>
<dbReference type="OrthoDB" id="5830086at2759"/>
<dbReference type="SUPFAM" id="SSF51735">
    <property type="entry name" value="NAD(P)-binding Rossmann-fold domains"/>
    <property type="match status" value="1"/>
</dbReference>
<dbReference type="Pfam" id="PF00106">
    <property type="entry name" value="adh_short"/>
    <property type="match status" value="1"/>
</dbReference>
<name>A0A8S9ZJ91_9BILA</name>
<evidence type="ECO:0000313" key="2">
    <source>
        <dbReference type="EMBL" id="KAF7633426.1"/>
    </source>
</evidence>
<organism evidence="2 3">
    <name type="scientific">Meloidogyne graminicola</name>
    <dbReference type="NCBI Taxonomy" id="189291"/>
    <lineage>
        <taxon>Eukaryota</taxon>
        <taxon>Metazoa</taxon>
        <taxon>Ecdysozoa</taxon>
        <taxon>Nematoda</taxon>
        <taxon>Chromadorea</taxon>
        <taxon>Rhabditida</taxon>
        <taxon>Tylenchina</taxon>
        <taxon>Tylenchomorpha</taxon>
        <taxon>Tylenchoidea</taxon>
        <taxon>Meloidogynidae</taxon>
        <taxon>Meloidogyninae</taxon>
        <taxon>Meloidogyne</taxon>
    </lineage>
</organism>
<sequence>MDEEKLDILINNAVIMFYPLYEKTIDGQTWQSNQLENKMNRAGHFLLTELLLPKLERSEEGGRIVNVSSSLHLLADNVDPEIVDSPQHFGIIRLMHPKSNKLNNALASKVTANAFHPGSVDTSLFRAEFYQKYLKTIVSLIVWFLLIFLKLLKMVLDSSLLGFDECKESKKVHPLASDHLACEILYNNSLEQCVWIVQI</sequence>
<evidence type="ECO:0000313" key="3">
    <source>
        <dbReference type="Proteomes" id="UP000605970"/>
    </source>
</evidence>
<dbReference type="InterPro" id="IPR002347">
    <property type="entry name" value="SDR_fam"/>
</dbReference>
<dbReference type="PANTHER" id="PTHR43157">
    <property type="entry name" value="PHOSPHATIDYLINOSITOL-GLYCAN BIOSYNTHESIS CLASS F PROTEIN-RELATED"/>
    <property type="match status" value="1"/>
</dbReference>
<proteinExistence type="predicted"/>
<reference evidence="2" key="1">
    <citation type="journal article" date="2020" name="Ecol. Evol.">
        <title>Genome structure and content of the rice root-knot nematode (Meloidogyne graminicola).</title>
        <authorList>
            <person name="Phan N.T."/>
            <person name="Danchin E.G.J."/>
            <person name="Klopp C."/>
            <person name="Perfus-Barbeoch L."/>
            <person name="Kozlowski D.K."/>
            <person name="Koutsovoulos G.D."/>
            <person name="Lopez-Roques C."/>
            <person name="Bouchez O."/>
            <person name="Zahm M."/>
            <person name="Besnard G."/>
            <person name="Bellafiore S."/>
        </authorList>
    </citation>
    <scope>NUCLEOTIDE SEQUENCE</scope>
    <source>
        <strain evidence="2">VN-18</strain>
    </source>
</reference>
<keyword evidence="3" id="KW-1185">Reference proteome</keyword>
<accession>A0A8S9ZJ91</accession>
<evidence type="ECO:0000256" key="1">
    <source>
        <dbReference type="ARBA" id="ARBA00023002"/>
    </source>
</evidence>
<dbReference type="PANTHER" id="PTHR43157:SF31">
    <property type="entry name" value="PHOSPHATIDYLINOSITOL-GLYCAN BIOSYNTHESIS CLASS F PROTEIN"/>
    <property type="match status" value="1"/>
</dbReference>